<dbReference type="EMBL" id="FQ790271">
    <property type="protein sequence ID" value="CCD44542.1"/>
    <property type="molecule type" value="Genomic_DNA"/>
</dbReference>
<dbReference type="HOGENOM" id="CLU_2670772_0_0_1"/>
<dbReference type="InParanoid" id="G2XVM2"/>
<gene>
    <name evidence="1" type="ORF">BofuT4_uP054430.1</name>
</gene>
<evidence type="ECO:0000313" key="2">
    <source>
        <dbReference type="Proteomes" id="UP000008177"/>
    </source>
</evidence>
<reference evidence="2" key="1">
    <citation type="journal article" date="2011" name="PLoS Genet.">
        <title>Genomic analysis of the necrotrophic fungal pathogens Sclerotinia sclerotiorum and Botrytis cinerea.</title>
        <authorList>
            <person name="Amselem J."/>
            <person name="Cuomo C.A."/>
            <person name="van Kan J.A."/>
            <person name="Viaud M."/>
            <person name="Benito E.P."/>
            <person name="Couloux A."/>
            <person name="Coutinho P.M."/>
            <person name="de Vries R.P."/>
            <person name="Dyer P.S."/>
            <person name="Fillinger S."/>
            <person name="Fournier E."/>
            <person name="Gout L."/>
            <person name="Hahn M."/>
            <person name="Kohn L."/>
            <person name="Lapalu N."/>
            <person name="Plummer K.M."/>
            <person name="Pradier J.M."/>
            <person name="Quevillon E."/>
            <person name="Sharon A."/>
            <person name="Simon A."/>
            <person name="ten Have A."/>
            <person name="Tudzynski B."/>
            <person name="Tudzynski P."/>
            <person name="Wincker P."/>
            <person name="Andrew M."/>
            <person name="Anthouard V."/>
            <person name="Beever R.E."/>
            <person name="Beffa R."/>
            <person name="Benoit I."/>
            <person name="Bouzid O."/>
            <person name="Brault B."/>
            <person name="Chen Z."/>
            <person name="Choquer M."/>
            <person name="Collemare J."/>
            <person name="Cotton P."/>
            <person name="Danchin E.G."/>
            <person name="Da Silva C."/>
            <person name="Gautier A."/>
            <person name="Giraud C."/>
            <person name="Giraud T."/>
            <person name="Gonzalez C."/>
            <person name="Grossetete S."/>
            <person name="Guldener U."/>
            <person name="Henrissat B."/>
            <person name="Howlett B.J."/>
            <person name="Kodira C."/>
            <person name="Kretschmer M."/>
            <person name="Lappartient A."/>
            <person name="Leroch M."/>
            <person name="Levis C."/>
            <person name="Mauceli E."/>
            <person name="Neuveglise C."/>
            <person name="Oeser B."/>
            <person name="Pearson M."/>
            <person name="Poulain J."/>
            <person name="Poussereau N."/>
            <person name="Quesneville H."/>
            <person name="Rascle C."/>
            <person name="Schumacher J."/>
            <person name="Segurens B."/>
            <person name="Sexton A."/>
            <person name="Silva E."/>
            <person name="Sirven C."/>
            <person name="Soanes D.M."/>
            <person name="Talbot N.J."/>
            <person name="Templeton M."/>
            <person name="Yandava C."/>
            <person name="Yarden O."/>
            <person name="Zeng Q."/>
            <person name="Rollins J.A."/>
            <person name="Lebrun M.H."/>
            <person name="Dickman M."/>
        </authorList>
    </citation>
    <scope>NUCLEOTIDE SEQUENCE [LARGE SCALE GENOMIC DNA]</scope>
    <source>
        <strain evidence="2">T4</strain>
    </source>
</reference>
<name>G2XVM2_BOTF4</name>
<accession>G2XVM2</accession>
<protein>
    <submittedName>
        <fullName evidence="1">Uncharacterized protein</fullName>
    </submittedName>
</protein>
<organism evidence="1 2">
    <name type="scientific">Botryotinia fuckeliana (strain T4)</name>
    <name type="common">Noble rot fungus</name>
    <name type="synonym">Botrytis cinerea</name>
    <dbReference type="NCBI Taxonomy" id="999810"/>
    <lineage>
        <taxon>Eukaryota</taxon>
        <taxon>Fungi</taxon>
        <taxon>Dikarya</taxon>
        <taxon>Ascomycota</taxon>
        <taxon>Pezizomycotina</taxon>
        <taxon>Leotiomycetes</taxon>
        <taxon>Helotiales</taxon>
        <taxon>Sclerotiniaceae</taxon>
        <taxon>Botrytis</taxon>
    </lineage>
</organism>
<dbReference type="AlphaFoldDB" id="G2XVM2"/>
<proteinExistence type="predicted"/>
<evidence type="ECO:0000313" key="1">
    <source>
        <dbReference type="EMBL" id="CCD44542.1"/>
    </source>
</evidence>
<dbReference type="Proteomes" id="UP000008177">
    <property type="component" value="Unplaced contigs"/>
</dbReference>
<sequence length="75" mass="8354">MPRVSKRSGGSMLVDLYMPRSIHHPFHAKRMYMICSDVTFSTNRANMVVHFDGTVDKASSCSRKLGAALYRTSGS</sequence>